<dbReference type="SUPFAM" id="SSF56655">
    <property type="entry name" value="Carbohydrate phosphatase"/>
    <property type="match status" value="1"/>
</dbReference>
<organism evidence="7 8">
    <name type="scientific">Candidatus Uhrbacteria bacterium RIFOXYB2_FULL_45_11</name>
    <dbReference type="NCBI Taxonomy" id="1802421"/>
    <lineage>
        <taxon>Bacteria</taxon>
        <taxon>Candidatus Uhriibacteriota</taxon>
    </lineage>
</organism>
<evidence type="ECO:0000256" key="2">
    <source>
        <dbReference type="ARBA" id="ARBA00022723"/>
    </source>
</evidence>
<feature type="binding site" evidence="6">
    <location>
        <position position="136"/>
    </location>
    <ligand>
        <name>Mg(2+)</name>
        <dbReference type="ChEBI" id="CHEBI:18420"/>
        <label>1</label>
        <note>catalytic</note>
    </ligand>
</feature>
<feature type="binding site" evidence="6">
    <location>
        <position position="135"/>
    </location>
    <ligand>
        <name>Mg(2+)</name>
        <dbReference type="ChEBI" id="CHEBI:18420"/>
        <label>1</label>
        <note>catalytic</note>
    </ligand>
</feature>
<dbReference type="Proteomes" id="UP000177331">
    <property type="component" value="Unassembled WGS sequence"/>
</dbReference>
<evidence type="ECO:0000256" key="4">
    <source>
        <dbReference type="ARBA" id="ARBA00041694"/>
    </source>
</evidence>
<accession>A0A1F7W4K9</accession>
<dbReference type="InterPro" id="IPR000760">
    <property type="entry name" value="Inositol_monophosphatase-like"/>
</dbReference>
<comment type="cofactor">
    <cofactor evidence="6">
        <name>Mg(2+)</name>
        <dbReference type="ChEBI" id="CHEBI:18420"/>
    </cofactor>
</comment>
<evidence type="ECO:0000313" key="7">
    <source>
        <dbReference type="EMBL" id="OGL97576.1"/>
    </source>
</evidence>
<protein>
    <recommendedName>
        <fullName evidence="4">3'(2'),5-bisphosphonucleoside 3'(2')-phosphohydrolase</fullName>
    </recommendedName>
    <alternativeName>
        <fullName evidence="5">DPNPase</fullName>
    </alternativeName>
</protein>
<dbReference type="PANTHER" id="PTHR43028">
    <property type="entry name" value="3'(2'),5'-BISPHOSPHATE NUCLEOTIDASE 1"/>
    <property type="match status" value="1"/>
</dbReference>
<gene>
    <name evidence="7" type="ORF">A2318_00805</name>
</gene>
<evidence type="ECO:0000256" key="6">
    <source>
        <dbReference type="PIRSR" id="PIRSR600760-2"/>
    </source>
</evidence>
<dbReference type="EMBL" id="MGFD01000042">
    <property type="protein sequence ID" value="OGL97576.1"/>
    <property type="molecule type" value="Genomic_DNA"/>
</dbReference>
<proteinExistence type="predicted"/>
<evidence type="ECO:0000256" key="3">
    <source>
        <dbReference type="ARBA" id="ARBA00022842"/>
    </source>
</evidence>
<feature type="binding site" evidence="6">
    <location>
        <position position="133"/>
    </location>
    <ligand>
        <name>Mg(2+)</name>
        <dbReference type="ChEBI" id="CHEBI:18420"/>
        <label>1</label>
        <note>catalytic</note>
    </ligand>
</feature>
<dbReference type="Gene3D" id="3.30.540.10">
    <property type="entry name" value="Fructose-1,6-Bisphosphatase, subunit A, domain 1"/>
    <property type="match status" value="1"/>
</dbReference>
<dbReference type="STRING" id="1802421.A2318_00805"/>
<name>A0A1F7W4K9_9BACT</name>
<dbReference type="InterPro" id="IPR020583">
    <property type="entry name" value="Inositol_monoP_metal-BS"/>
</dbReference>
<sequence>MITRVFFYTHPLTYAPKLVTLLCRNNSYDTGGTHMHLKTDSSLNGALIGSTMRDCVERAIRIIRNKRFTFEPILKGIRANGRKDWVTDADTDAQIMYAKVLHERFPLFGIIAEEAELYIECRHPAGNYWFSVDPLDGTSAFKRKQSHGIGTMIACMHDDEVIAVAIGDVLTGEIYYYRPDSDKTHRLDVHQHNYKEVLSIDTDLPLSKQYVLLRDPVENHSEVTQRLVQVRPHPLFDSHEITGGSIGLSMARLWKGEVGAAILRPGTQKPWDICPIIGITNRLGFVFFSITSFLENKDGRVHLLRTNLKANPQPFPINTDTLVIHESRIKELTEWCARAGLTITP</sequence>
<comment type="catalytic activity">
    <reaction evidence="1">
        <text>adenosine 3',5'-bisphosphate + H2O = AMP + phosphate</text>
        <dbReference type="Rhea" id="RHEA:10040"/>
        <dbReference type="ChEBI" id="CHEBI:15377"/>
        <dbReference type="ChEBI" id="CHEBI:43474"/>
        <dbReference type="ChEBI" id="CHEBI:58343"/>
        <dbReference type="ChEBI" id="CHEBI:456215"/>
        <dbReference type="EC" id="3.1.3.7"/>
    </reaction>
</comment>
<evidence type="ECO:0000313" key="8">
    <source>
        <dbReference type="Proteomes" id="UP000177331"/>
    </source>
</evidence>
<dbReference type="Pfam" id="PF00459">
    <property type="entry name" value="Inositol_P"/>
    <property type="match status" value="1"/>
</dbReference>
<evidence type="ECO:0000256" key="1">
    <source>
        <dbReference type="ARBA" id="ARBA00001625"/>
    </source>
</evidence>
<keyword evidence="3 6" id="KW-0460">Magnesium</keyword>
<dbReference type="PANTHER" id="PTHR43028:SF5">
    <property type="entry name" value="3'(2'),5'-BISPHOSPHATE NUCLEOTIDASE 1"/>
    <property type="match status" value="1"/>
</dbReference>
<dbReference type="GO" id="GO:0046872">
    <property type="term" value="F:metal ion binding"/>
    <property type="evidence" value="ECO:0007669"/>
    <property type="project" value="UniProtKB-KW"/>
</dbReference>
<dbReference type="GO" id="GO:0008441">
    <property type="term" value="F:3'(2'),5'-bisphosphate nucleotidase activity"/>
    <property type="evidence" value="ECO:0007669"/>
    <property type="project" value="UniProtKB-EC"/>
</dbReference>
<reference evidence="7 8" key="1">
    <citation type="journal article" date="2016" name="Nat. Commun.">
        <title>Thousands of microbial genomes shed light on interconnected biogeochemical processes in an aquifer system.</title>
        <authorList>
            <person name="Anantharaman K."/>
            <person name="Brown C.T."/>
            <person name="Hug L.A."/>
            <person name="Sharon I."/>
            <person name="Castelle C.J."/>
            <person name="Probst A.J."/>
            <person name="Thomas B.C."/>
            <person name="Singh A."/>
            <person name="Wilkins M.J."/>
            <person name="Karaoz U."/>
            <person name="Brodie E.L."/>
            <person name="Williams K.H."/>
            <person name="Hubbard S.S."/>
            <person name="Banfield J.F."/>
        </authorList>
    </citation>
    <scope>NUCLEOTIDE SEQUENCE [LARGE SCALE GENOMIC DNA]</scope>
</reference>
<dbReference type="InterPro" id="IPR050725">
    <property type="entry name" value="CysQ/Inositol_MonoPase"/>
</dbReference>
<dbReference type="PROSITE" id="PS00629">
    <property type="entry name" value="IMP_1"/>
    <property type="match status" value="1"/>
</dbReference>
<comment type="caution">
    <text evidence="7">The sequence shown here is derived from an EMBL/GenBank/DDBJ whole genome shotgun (WGS) entry which is preliminary data.</text>
</comment>
<keyword evidence="2 6" id="KW-0479">Metal-binding</keyword>
<dbReference type="AlphaFoldDB" id="A0A1F7W4K9"/>
<evidence type="ECO:0000256" key="5">
    <source>
        <dbReference type="ARBA" id="ARBA00042530"/>
    </source>
</evidence>
<feature type="binding site" evidence="6">
    <location>
        <position position="113"/>
    </location>
    <ligand>
        <name>Mg(2+)</name>
        <dbReference type="ChEBI" id="CHEBI:18420"/>
        <label>1</label>
        <note>catalytic</note>
    </ligand>
</feature>
<feature type="binding site" evidence="6">
    <location>
        <position position="272"/>
    </location>
    <ligand>
        <name>Mg(2+)</name>
        <dbReference type="ChEBI" id="CHEBI:18420"/>
        <label>1</label>
        <note>catalytic</note>
    </ligand>
</feature>